<evidence type="ECO:0000313" key="1">
    <source>
        <dbReference type="EMBL" id="KAI0304391.1"/>
    </source>
</evidence>
<evidence type="ECO:0000313" key="2">
    <source>
        <dbReference type="Proteomes" id="UP001203297"/>
    </source>
</evidence>
<reference evidence="1" key="1">
    <citation type="journal article" date="2022" name="New Phytol.">
        <title>Evolutionary transition to the ectomycorrhizal habit in the genomes of a hyperdiverse lineage of mushroom-forming fungi.</title>
        <authorList>
            <person name="Looney B."/>
            <person name="Miyauchi S."/>
            <person name="Morin E."/>
            <person name="Drula E."/>
            <person name="Courty P.E."/>
            <person name="Kohler A."/>
            <person name="Kuo A."/>
            <person name="LaButti K."/>
            <person name="Pangilinan J."/>
            <person name="Lipzen A."/>
            <person name="Riley R."/>
            <person name="Andreopoulos W."/>
            <person name="He G."/>
            <person name="Johnson J."/>
            <person name="Nolan M."/>
            <person name="Tritt A."/>
            <person name="Barry K.W."/>
            <person name="Grigoriev I.V."/>
            <person name="Nagy L.G."/>
            <person name="Hibbett D."/>
            <person name="Henrissat B."/>
            <person name="Matheny P.B."/>
            <person name="Labbe J."/>
            <person name="Martin F.M."/>
        </authorList>
    </citation>
    <scope>NUCLEOTIDE SEQUENCE</scope>
    <source>
        <strain evidence="1">BPL690</strain>
    </source>
</reference>
<sequence length="196" mass="21641">MRYKTSVNGQDFQISLFSTHTLDDNSQKEINLPLVIDSHFISNILFSFSGTLDQSIPIPPTDMLRSSAVQSFIRYLKIKAGHLGILHISEAFLDNYTSGVPKVSVALSRYASVRVSPCTHMLSIHLAYNWKSFSQLSSNDITIFSPQMLLPLQPVLNQLVQKLFSVHIVGTPVVSFTCSIAVSDSGPVGRSRTSQP</sequence>
<organism evidence="1 2">
    <name type="scientific">Multifurca ochricompacta</name>
    <dbReference type="NCBI Taxonomy" id="376703"/>
    <lineage>
        <taxon>Eukaryota</taxon>
        <taxon>Fungi</taxon>
        <taxon>Dikarya</taxon>
        <taxon>Basidiomycota</taxon>
        <taxon>Agaricomycotina</taxon>
        <taxon>Agaricomycetes</taxon>
        <taxon>Russulales</taxon>
        <taxon>Russulaceae</taxon>
        <taxon>Multifurca</taxon>
    </lineage>
</organism>
<name>A0AAD4M9F0_9AGAM</name>
<dbReference type="AlphaFoldDB" id="A0AAD4M9F0"/>
<dbReference type="EMBL" id="WTXG01000007">
    <property type="protein sequence ID" value="KAI0304391.1"/>
    <property type="molecule type" value="Genomic_DNA"/>
</dbReference>
<comment type="caution">
    <text evidence="1">The sequence shown here is derived from an EMBL/GenBank/DDBJ whole genome shotgun (WGS) entry which is preliminary data.</text>
</comment>
<proteinExistence type="predicted"/>
<keyword evidence="2" id="KW-1185">Reference proteome</keyword>
<protein>
    <submittedName>
        <fullName evidence="1">Uncharacterized protein</fullName>
    </submittedName>
</protein>
<accession>A0AAD4M9F0</accession>
<gene>
    <name evidence="1" type="ORF">B0F90DRAFT_1247200</name>
</gene>
<dbReference type="Proteomes" id="UP001203297">
    <property type="component" value="Unassembled WGS sequence"/>
</dbReference>